<sequence>MDFYDARVPDMSLPTSTLALAAVACLASGFAWAGPQLNSTYQGDAFGPIELRSDGDHLVGTAPAGGPCQRPVAEQILTGDFQGNVFLGEITLCQTGDTCTPSRSFPLMLVYNVEERALAGVVKLEGGCESPALPKSGMLVLRAPDQGAALTPVTAQATEQRQAQAPSSPPPSGGAAQVAAQRRLEPVDVAATLRQGQAQLLAQNPIAASQQFQLVLAQEKEKNNAWALTGMGVSHFLRHQQQEALKYLEQARGVGPGPARAEAWFWMACVKRAAQESRVAQEALRRALAEGWSPPEGNALVERELQQFAREGALYEQQLKQARGRKRVQGRESQGAGSASP</sequence>
<accession>A0ABQ6QUU3</accession>
<evidence type="ECO:0000256" key="1">
    <source>
        <dbReference type="SAM" id="MobiDB-lite"/>
    </source>
</evidence>
<feature type="region of interest" description="Disordered" evidence="1">
    <location>
        <begin position="153"/>
        <end position="181"/>
    </location>
</feature>
<feature type="region of interest" description="Disordered" evidence="1">
    <location>
        <begin position="320"/>
        <end position="341"/>
    </location>
</feature>
<evidence type="ECO:0008006" key="5">
    <source>
        <dbReference type="Google" id="ProtNLM"/>
    </source>
</evidence>
<comment type="caution">
    <text evidence="3">The sequence shown here is derived from an EMBL/GenBank/DDBJ whole genome shotgun (WGS) entry which is preliminary data.</text>
</comment>
<feature type="signal peptide" evidence="2">
    <location>
        <begin position="1"/>
        <end position="33"/>
    </location>
</feature>
<evidence type="ECO:0000256" key="2">
    <source>
        <dbReference type="SAM" id="SignalP"/>
    </source>
</evidence>
<gene>
    <name evidence="3" type="ORF">ASNO1_40550</name>
</gene>
<dbReference type="PROSITE" id="PS51257">
    <property type="entry name" value="PROKAR_LIPOPROTEIN"/>
    <property type="match status" value="1"/>
</dbReference>
<keyword evidence="2" id="KW-0732">Signal</keyword>
<organism evidence="3 4">
    <name type="scientific">Corallococcus caeni</name>
    <dbReference type="NCBI Taxonomy" id="3082388"/>
    <lineage>
        <taxon>Bacteria</taxon>
        <taxon>Pseudomonadati</taxon>
        <taxon>Myxococcota</taxon>
        <taxon>Myxococcia</taxon>
        <taxon>Myxococcales</taxon>
        <taxon>Cystobacterineae</taxon>
        <taxon>Myxococcaceae</taxon>
        <taxon>Corallococcus</taxon>
    </lineage>
</organism>
<dbReference type="Proteomes" id="UP001342631">
    <property type="component" value="Unassembled WGS sequence"/>
</dbReference>
<feature type="compositionally biased region" description="Low complexity" evidence="1">
    <location>
        <begin position="154"/>
        <end position="166"/>
    </location>
</feature>
<keyword evidence="4" id="KW-1185">Reference proteome</keyword>
<dbReference type="Gene3D" id="1.25.40.10">
    <property type="entry name" value="Tetratricopeptide repeat domain"/>
    <property type="match status" value="1"/>
</dbReference>
<evidence type="ECO:0000313" key="4">
    <source>
        <dbReference type="Proteomes" id="UP001342631"/>
    </source>
</evidence>
<dbReference type="InterPro" id="IPR011990">
    <property type="entry name" value="TPR-like_helical_dom_sf"/>
</dbReference>
<protein>
    <recommendedName>
        <fullName evidence="5">Tetratricopeptide repeat protein</fullName>
    </recommendedName>
</protein>
<proteinExistence type="predicted"/>
<dbReference type="EMBL" id="BTTX01000004">
    <property type="protein sequence ID" value="GMU07802.1"/>
    <property type="molecule type" value="Genomic_DNA"/>
</dbReference>
<reference evidence="3 4" key="1">
    <citation type="journal article" date="2024" name="Arch. Microbiol.">
        <title>Corallococcus caeni sp. nov., a novel myxobacterium isolated from activated sludge.</title>
        <authorList>
            <person name="Tomita S."/>
            <person name="Nakai R."/>
            <person name="Kuroda K."/>
            <person name="Kurashita H."/>
            <person name="Hatamoto M."/>
            <person name="Yamaguchi T."/>
            <person name="Narihiro T."/>
        </authorList>
    </citation>
    <scope>NUCLEOTIDE SEQUENCE [LARGE SCALE GENOMIC DNA]</scope>
    <source>
        <strain evidence="3 4">NO1</strain>
    </source>
</reference>
<evidence type="ECO:0000313" key="3">
    <source>
        <dbReference type="EMBL" id="GMU07802.1"/>
    </source>
</evidence>
<name>A0ABQ6QUU3_9BACT</name>
<feature type="chain" id="PRO_5046692685" description="Tetratricopeptide repeat protein" evidence="2">
    <location>
        <begin position="34"/>
        <end position="341"/>
    </location>
</feature>
<dbReference type="SUPFAM" id="SSF48452">
    <property type="entry name" value="TPR-like"/>
    <property type="match status" value="1"/>
</dbReference>
<feature type="compositionally biased region" description="Polar residues" evidence="1">
    <location>
        <begin position="331"/>
        <end position="341"/>
    </location>
</feature>